<evidence type="ECO:0000313" key="3">
    <source>
        <dbReference type="EMBL" id="CAJ55223.1"/>
    </source>
</evidence>
<protein>
    <submittedName>
        <fullName evidence="3">Transglycosylase</fullName>
    </submittedName>
</protein>
<reference evidence="3 4" key="1">
    <citation type="submission" date="2005-11" db="EMBL/GenBank/DDBJ databases">
        <title>The complete genome sequence of Lawsonia intracellularis: the causative agent of proliferative enteropathy.</title>
        <authorList>
            <person name="Kaur K."/>
            <person name="Zhang Q."/>
            <person name="Beckler D."/>
            <person name="Munir S."/>
            <person name="Li L."/>
            <person name="Kinsley K."/>
            <person name="Herron L."/>
            <person name="Peterson A."/>
            <person name="May B."/>
            <person name="Singh S."/>
            <person name="Gebhart C."/>
            <person name="Kapur V."/>
        </authorList>
    </citation>
    <scope>NUCLEOTIDE SEQUENCE [LARGE SCALE GENOMIC DNA]</scope>
    <source>
        <strain evidence="3 4">PHE/MN1-00</strain>
    </source>
</reference>
<dbReference type="PANTHER" id="PTHR37423">
    <property type="entry name" value="SOLUBLE LYTIC MUREIN TRANSGLYCOSYLASE-RELATED"/>
    <property type="match status" value="1"/>
</dbReference>
<gene>
    <name evidence="3" type="ordered locus">LI1169</name>
</gene>
<evidence type="ECO:0000256" key="1">
    <source>
        <dbReference type="ARBA" id="ARBA00007734"/>
    </source>
</evidence>
<dbReference type="AlphaFoldDB" id="Q1MP54"/>
<feature type="domain" description="Transglycosylase SLT" evidence="2">
    <location>
        <begin position="117"/>
        <end position="223"/>
    </location>
</feature>
<dbReference type="KEGG" id="lip:LI1169"/>
<dbReference type="CAZy" id="GH23">
    <property type="family name" value="Glycoside Hydrolase Family 23"/>
</dbReference>
<dbReference type="STRING" id="363253.LI1169"/>
<evidence type="ECO:0000313" key="4">
    <source>
        <dbReference type="Proteomes" id="UP000002430"/>
    </source>
</evidence>
<dbReference type="PANTHER" id="PTHR37423:SF2">
    <property type="entry name" value="MEMBRANE-BOUND LYTIC MUREIN TRANSGLYCOSYLASE C"/>
    <property type="match status" value="1"/>
</dbReference>
<comment type="similarity">
    <text evidence="1">Belongs to the transglycosylase Slt family.</text>
</comment>
<dbReference type="SUPFAM" id="SSF53955">
    <property type="entry name" value="Lysozyme-like"/>
    <property type="match status" value="1"/>
</dbReference>
<dbReference type="Pfam" id="PF01464">
    <property type="entry name" value="SLT"/>
    <property type="match status" value="1"/>
</dbReference>
<evidence type="ECO:0000259" key="2">
    <source>
        <dbReference type="Pfam" id="PF01464"/>
    </source>
</evidence>
<organism evidence="3 4">
    <name type="scientific">Lawsonia intracellularis (strain PHE/MN1-00)</name>
    <dbReference type="NCBI Taxonomy" id="363253"/>
    <lineage>
        <taxon>Bacteria</taxon>
        <taxon>Pseudomonadati</taxon>
        <taxon>Thermodesulfobacteriota</taxon>
        <taxon>Desulfovibrionia</taxon>
        <taxon>Desulfovibrionales</taxon>
        <taxon>Desulfovibrionaceae</taxon>
        <taxon>Lawsonia</taxon>
    </lineage>
</organism>
<dbReference type="HOGENOM" id="CLU_065765_4_6_7"/>
<dbReference type="InterPro" id="IPR008258">
    <property type="entry name" value="Transglycosylase_SLT_dom_1"/>
</dbReference>
<dbReference type="eggNOG" id="COG0741">
    <property type="taxonomic scope" value="Bacteria"/>
</dbReference>
<dbReference type="InterPro" id="IPR023346">
    <property type="entry name" value="Lysozyme-like_dom_sf"/>
</dbReference>
<name>Q1MP54_LAWIP</name>
<dbReference type="Gene3D" id="1.10.530.10">
    <property type="match status" value="1"/>
</dbReference>
<keyword evidence="4" id="KW-1185">Reference proteome</keyword>
<dbReference type="EMBL" id="AM180252">
    <property type="protein sequence ID" value="CAJ55223.1"/>
    <property type="molecule type" value="Genomic_DNA"/>
</dbReference>
<dbReference type="RefSeq" id="WP_011527247.1">
    <property type="nucleotide sequence ID" value="NC_008011.1"/>
</dbReference>
<proteinExistence type="inferred from homology"/>
<dbReference type="CDD" id="cd00254">
    <property type="entry name" value="LT-like"/>
    <property type="match status" value="1"/>
</dbReference>
<accession>Q1MP54</accession>
<dbReference type="OrthoDB" id="9781970at2"/>
<dbReference type="Proteomes" id="UP000002430">
    <property type="component" value="Chromosome"/>
</dbReference>
<sequence>MLRIVPLKYTLFAIITLFFCFFDTTNILANEILKNIQYTNKIAEQTMLAMQYRVKQARTPQKYHPSEPIYENLLDQMDVYSLSPSAKKIVLHRMIPTYVKEKVFRGEIKLPSDWKEIIQVASTKHNLDPALIAAVIQVESGFSGEALSPKGAKGLMQLMPDTGLELGATDLFDPMTNVDAGSRYLRQQLDRFGSVELALAAYNAGPGAVIKYGGIPPYKETQEFVKKVLSAF</sequence>